<gene>
    <name evidence="1" type="ORF">DAPPUDRAFT_276771</name>
</gene>
<dbReference type="EMBL" id="GL736068">
    <property type="protein sequence ID" value="EFX60561.1"/>
    <property type="molecule type" value="Genomic_DNA"/>
</dbReference>
<dbReference type="AlphaFoldDB" id="E9I619"/>
<dbReference type="HOGENOM" id="CLU_2415541_0_0_1"/>
<accession>E9I619</accession>
<dbReference type="InParanoid" id="E9I619"/>
<protein>
    <submittedName>
        <fullName evidence="1">Uncharacterized protein</fullName>
    </submittedName>
</protein>
<organism evidence="1 2">
    <name type="scientific">Daphnia pulex</name>
    <name type="common">Water flea</name>
    <dbReference type="NCBI Taxonomy" id="6669"/>
    <lineage>
        <taxon>Eukaryota</taxon>
        <taxon>Metazoa</taxon>
        <taxon>Ecdysozoa</taxon>
        <taxon>Arthropoda</taxon>
        <taxon>Crustacea</taxon>
        <taxon>Branchiopoda</taxon>
        <taxon>Diplostraca</taxon>
        <taxon>Cladocera</taxon>
        <taxon>Anomopoda</taxon>
        <taxon>Daphniidae</taxon>
        <taxon>Daphnia</taxon>
    </lineage>
</organism>
<evidence type="ECO:0000313" key="2">
    <source>
        <dbReference type="Proteomes" id="UP000000305"/>
    </source>
</evidence>
<dbReference type="Proteomes" id="UP000000305">
    <property type="component" value="Unassembled WGS sequence"/>
</dbReference>
<dbReference type="KEGG" id="dpx:DAPPUDRAFT_276771"/>
<sequence length="92" mass="10198">MLESYSQAILSAMLSSGYSIMDLDPPLDGDISNALNQLEKISYWKELQQGLLNRGLKSGSVAVSTWRMESILVKTERIIHSLVAHLHPSSII</sequence>
<proteinExistence type="predicted"/>
<evidence type="ECO:0000313" key="1">
    <source>
        <dbReference type="EMBL" id="EFX60561.1"/>
    </source>
</evidence>
<dbReference type="PhylomeDB" id="E9I619"/>
<keyword evidence="2" id="KW-1185">Reference proteome</keyword>
<name>E9I619_DAPPU</name>
<reference evidence="1 2" key="1">
    <citation type="journal article" date="2011" name="Science">
        <title>The ecoresponsive genome of Daphnia pulex.</title>
        <authorList>
            <person name="Colbourne J.K."/>
            <person name="Pfrender M.E."/>
            <person name="Gilbert D."/>
            <person name="Thomas W.K."/>
            <person name="Tucker A."/>
            <person name="Oakley T.H."/>
            <person name="Tokishita S."/>
            <person name="Aerts A."/>
            <person name="Arnold G.J."/>
            <person name="Basu M.K."/>
            <person name="Bauer D.J."/>
            <person name="Caceres C.E."/>
            <person name="Carmel L."/>
            <person name="Casola C."/>
            <person name="Choi J.H."/>
            <person name="Detter J.C."/>
            <person name="Dong Q."/>
            <person name="Dusheyko S."/>
            <person name="Eads B.D."/>
            <person name="Frohlich T."/>
            <person name="Geiler-Samerotte K.A."/>
            <person name="Gerlach D."/>
            <person name="Hatcher P."/>
            <person name="Jogdeo S."/>
            <person name="Krijgsveld J."/>
            <person name="Kriventseva E.V."/>
            <person name="Kultz D."/>
            <person name="Laforsch C."/>
            <person name="Lindquist E."/>
            <person name="Lopez J."/>
            <person name="Manak J.R."/>
            <person name="Muller J."/>
            <person name="Pangilinan J."/>
            <person name="Patwardhan R.P."/>
            <person name="Pitluck S."/>
            <person name="Pritham E.J."/>
            <person name="Rechtsteiner A."/>
            <person name="Rho M."/>
            <person name="Rogozin I.B."/>
            <person name="Sakarya O."/>
            <person name="Salamov A."/>
            <person name="Schaack S."/>
            <person name="Shapiro H."/>
            <person name="Shiga Y."/>
            <person name="Skalitzky C."/>
            <person name="Smith Z."/>
            <person name="Souvorov A."/>
            <person name="Sung W."/>
            <person name="Tang Z."/>
            <person name="Tsuchiya D."/>
            <person name="Tu H."/>
            <person name="Vos H."/>
            <person name="Wang M."/>
            <person name="Wolf Y.I."/>
            <person name="Yamagata H."/>
            <person name="Yamada T."/>
            <person name="Ye Y."/>
            <person name="Shaw J.R."/>
            <person name="Andrews J."/>
            <person name="Crease T.J."/>
            <person name="Tang H."/>
            <person name="Lucas S.M."/>
            <person name="Robertson H.M."/>
            <person name="Bork P."/>
            <person name="Koonin E.V."/>
            <person name="Zdobnov E.M."/>
            <person name="Grigoriev I.V."/>
            <person name="Lynch M."/>
            <person name="Boore J.L."/>
        </authorList>
    </citation>
    <scope>NUCLEOTIDE SEQUENCE [LARGE SCALE GENOMIC DNA]</scope>
</reference>